<dbReference type="PANTHER" id="PTHR47206">
    <property type="entry name" value="HOMEODOMAIN-LIKE SUPERFAMILY PROTEIN"/>
    <property type="match status" value="1"/>
</dbReference>
<keyword evidence="2" id="KW-0539">Nucleus</keyword>
<feature type="region of interest" description="Disordered" evidence="3">
    <location>
        <begin position="174"/>
        <end position="206"/>
    </location>
</feature>
<dbReference type="Proteomes" id="UP001652623">
    <property type="component" value="Chromosome 5"/>
</dbReference>
<feature type="region of interest" description="Disordered" evidence="3">
    <location>
        <begin position="493"/>
        <end position="518"/>
    </location>
</feature>
<dbReference type="InterPro" id="IPR009057">
    <property type="entry name" value="Homeodomain-like_sf"/>
</dbReference>
<comment type="subcellular location">
    <subcellularLocation>
        <location evidence="1">Nucleus</location>
    </subcellularLocation>
</comment>
<dbReference type="RefSeq" id="XP_048331429.2">
    <property type="nucleotide sequence ID" value="XM_048475472.2"/>
</dbReference>
<feature type="compositionally biased region" description="Basic and acidic residues" evidence="3">
    <location>
        <begin position="645"/>
        <end position="668"/>
    </location>
</feature>
<name>A0ABM3IM74_ZIZJJ</name>
<keyword evidence="6" id="KW-1185">Reference proteome</keyword>
<dbReference type="SUPFAM" id="SSF46689">
    <property type="entry name" value="Homeodomain-like"/>
    <property type="match status" value="1"/>
</dbReference>
<dbReference type="PANTHER" id="PTHR47206:SF1">
    <property type="entry name" value="HOMEODOMAIN-LIKE SUPERFAMILY PROTEIN"/>
    <property type="match status" value="1"/>
</dbReference>
<feature type="compositionally biased region" description="Polar residues" evidence="3">
    <location>
        <begin position="509"/>
        <end position="518"/>
    </location>
</feature>
<dbReference type="GeneID" id="107421267"/>
<reference evidence="7" key="1">
    <citation type="submission" date="2025-08" db="UniProtKB">
        <authorList>
            <consortium name="RefSeq"/>
        </authorList>
    </citation>
    <scope>IDENTIFICATION</scope>
    <source>
        <tissue evidence="7">Seedling</tissue>
    </source>
</reference>
<feature type="region of interest" description="Disordered" evidence="3">
    <location>
        <begin position="324"/>
        <end position="371"/>
    </location>
</feature>
<protein>
    <submittedName>
        <fullName evidence="7">Uncharacterized protein LOC107421267 isoform X1</fullName>
    </submittedName>
</protein>
<feature type="compositionally biased region" description="Low complexity" evidence="3">
    <location>
        <begin position="493"/>
        <end position="508"/>
    </location>
</feature>
<feature type="domain" description="HTH myb-type" evidence="5">
    <location>
        <begin position="199"/>
        <end position="255"/>
    </location>
</feature>
<dbReference type="CDD" id="cd11660">
    <property type="entry name" value="SANT_TRF"/>
    <property type="match status" value="1"/>
</dbReference>
<dbReference type="InterPro" id="IPR017930">
    <property type="entry name" value="Myb_dom"/>
</dbReference>
<sequence>MIEKAKKHKKGSISEEDIATVLRRYTATTVLSLLQEVAHCTDVKIDWNALVERTSTGITNPREYQMLWRHLAYRGAFLDKIEDEAQPLDDDSDLEYELEAFPAVSSEASTEATACVKVLLASGLPSDSSLPNGPTVEAPLTINIPNFQSSRALESLQPPCSMQGMNITVPVSVQKQPAPSGTVAEGSDASGPASSSMFPRRRRKPWSEAEDMELISAVQKCGEGNWANILKGDFKGDRTAAQLSQRWAIIRKRHGNLNTGGSSTGTQLSEAQLAARHAVSLALNMPVKNLTANAIGIGSGTNATSNFAGINATSNLARANATSNSAGANVTNNSVGTNATGNSAGMNAASNSLRPTFSSESSVAGSSSSFAQAQKQSQQSVVAAKPSPAGSLGCAAKSRIITKKPSVKSVSNSDATVRAMAVAAGARIASPSDAASLYKAAQAKNAVHIMPTGGAPIKSSVPGGVANNPEAHPNGRYICPGMSATPVSPYPAASSSASHSGSVKAVSSTTQHTVSTDPASLNVLSKQTNEESCTLVGEPSIEEVKSTEERTVTVPGDSTKDKIQGDGVCVSVNVQDELVQEDKVGSPKQEAKLKVNDAEADVENPVSSLNVKTAESNHEAVIDIKPKDRPSENGVKISGSPVIGDDNHSTAKENCENQNKNEMKEDIPVRVSDGCSEKLETLGKYEAGNEI</sequence>
<evidence type="ECO:0000256" key="2">
    <source>
        <dbReference type="ARBA" id="ARBA00023242"/>
    </source>
</evidence>
<evidence type="ECO:0000256" key="3">
    <source>
        <dbReference type="SAM" id="MobiDB-lite"/>
    </source>
</evidence>
<dbReference type="Pfam" id="PF00249">
    <property type="entry name" value="Myb_DNA-binding"/>
    <property type="match status" value="1"/>
</dbReference>
<feature type="region of interest" description="Disordered" evidence="3">
    <location>
        <begin position="626"/>
        <end position="668"/>
    </location>
</feature>
<evidence type="ECO:0000256" key="1">
    <source>
        <dbReference type="ARBA" id="ARBA00004123"/>
    </source>
</evidence>
<feature type="compositionally biased region" description="Low complexity" evidence="3">
    <location>
        <begin position="358"/>
        <end position="371"/>
    </location>
</feature>
<evidence type="ECO:0000259" key="4">
    <source>
        <dbReference type="PROSITE" id="PS50090"/>
    </source>
</evidence>
<organism evidence="6 7">
    <name type="scientific">Ziziphus jujuba</name>
    <name type="common">Chinese jujube</name>
    <name type="synonym">Ziziphus sativa</name>
    <dbReference type="NCBI Taxonomy" id="326968"/>
    <lineage>
        <taxon>Eukaryota</taxon>
        <taxon>Viridiplantae</taxon>
        <taxon>Streptophyta</taxon>
        <taxon>Embryophyta</taxon>
        <taxon>Tracheophyta</taxon>
        <taxon>Spermatophyta</taxon>
        <taxon>Magnoliopsida</taxon>
        <taxon>eudicotyledons</taxon>
        <taxon>Gunneridae</taxon>
        <taxon>Pentapetalae</taxon>
        <taxon>rosids</taxon>
        <taxon>fabids</taxon>
        <taxon>Rosales</taxon>
        <taxon>Rhamnaceae</taxon>
        <taxon>Paliureae</taxon>
        <taxon>Ziziphus</taxon>
    </lineage>
</organism>
<dbReference type="SMART" id="SM00717">
    <property type="entry name" value="SANT"/>
    <property type="match status" value="1"/>
</dbReference>
<dbReference type="InterPro" id="IPR001005">
    <property type="entry name" value="SANT/Myb"/>
</dbReference>
<feature type="compositionally biased region" description="Polar residues" evidence="3">
    <location>
        <begin position="324"/>
        <end position="357"/>
    </location>
</feature>
<dbReference type="PROSITE" id="PS50090">
    <property type="entry name" value="MYB_LIKE"/>
    <property type="match status" value="1"/>
</dbReference>
<proteinExistence type="predicted"/>
<gene>
    <name evidence="7" type="primary">LOC107421267</name>
</gene>
<evidence type="ECO:0000259" key="5">
    <source>
        <dbReference type="PROSITE" id="PS51294"/>
    </source>
</evidence>
<evidence type="ECO:0000313" key="7">
    <source>
        <dbReference type="RefSeq" id="XP_048331429.2"/>
    </source>
</evidence>
<feature type="domain" description="Myb-like" evidence="4">
    <location>
        <begin position="198"/>
        <end position="247"/>
    </location>
</feature>
<accession>A0ABM3IM74</accession>
<evidence type="ECO:0000313" key="6">
    <source>
        <dbReference type="Proteomes" id="UP001652623"/>
    </source>
</evidence>
<dbReference type="PROSITE" id="PS51294">
    <property type="entry name" value="HTH_MYB"/>
    <property type="match status" value="1"/>
</dbReference>
<dbReference type="Gene3D" id="1.10.10.60">
    <property type="entry name" value="Homeodomain-like"/>
    <property type="match status" value="1"/>
</dbReference>